<dbReference type="AlphaFoldDB" id="A0AAU7U7J8"/>
<protein>
    <submittedName>
        <fullName evidence="2">Rhodanese-like domain-containing protein</fullName>
    </submittedName>
</protein>
<dbReference type="InterPro" id="IPR001763">
    <property type="entry name" value="Rhodanese-like_dom"/>
</dbReference>
<feature type="domain" description="Rhodanese" evidence="1">
    <location>
        <begin position="54"/>
        <end position="98"/>
    </location>
</feature>
<dbReference type="SUPFAM" id="SSF52821">
    <property type="entry name" value="Rhodanese/Cell cycle control phosphatase"/>
    <property type="match status" value="1"/>
</dbReference>
<sequence>MTDVLPLDRLLIDLRPEPLRVRGPLEPLVPNRVRAVTLEQIEAGTHGLTPDLGPLLVICERGIRSGLAARFLRSDGLDAEAYPGGVPALLEALQRPGG</sequence>
<organism evidence="2">
    <name type="scientific">Deinococcus sonorensis KR-87</name>
    <dbReference type="NCBI Taxonomy" id="694439"/>
    <lineage>
        <taxon>Bacteria</taxon>
        <taxon>Thermotogati</taxon>
        <taxon>Deinococcota</taxon>
        <taxon>Deinococci</taxon>
        <taxon>Deinococcales</taxon>
        <taxon>Deinococcaceae</taxon>
        <taxon>Deinococcus</taxon>
    </lineage>
</organism>
<dbReference type="PROSITE" id="PS50206">
    <property type="entry name" value="RHODANESE_3"/>
    <property type="match status" value="1"/>
</dbReference>
<gene>
    <name evidence="2" type="ORF">ABOD76_14120</name>
</gene>
<dbReference type="Gene3D" id="3.40.250.10">
    <property type="entry name" value="Rhodanese-like domain"/>
    <property type="match status" value="1"/>
</dbReference>
<accession>A0AAU7U7J8</accession>
<dbReference type="InterPro" id="IPR036873">
    <property type="entry name" value="Rhodanese-like_dom_sf"/>
</dbReference>
<dbReference type="KEGG" id="dsc:ABOD76_14120"/>
<reference evidence="2" key="1">
    <citation type="submission" date="2024-06" db="EMBL/GenBank/DDBJ databases">
        <title>Draft Genome Sequence of Deinococcus sonorensis Type Strain KR-87, a Biofilm Producing Representative of the Genus Deinococcus.</title>
        <authorList>
            <person name="Boren L.S."/>
            <person name="Grosso R.A."/>
            <person name="Hugenberg-Cox A.N."/>
            <person name="Hill J.T.E."/>
            <person name="Albert C.M."/>
            <person name="Tuohy J.M."/>
        </authorList>
    </citation>
    <scope>NUCLEOTIDE SEQUENCE</scope>
    <source>
        <strain evidence="2">KR-87</strain>
    </source>
</reference>
<evidence type="ECO:0000313" key="2">
    <source>
        <dbReference type="EMBL" id="XBV84573.1"/>
    </source>
</evidence>
<dbReference type="EMBL" id="CP158299">
    <property type="protein sequence ID" value="XBV84573.1"/>
    <property type="molecule type" value="Genomic_DNA"/>
</dbReference>
<dbReference type="RefSeq" id="WP_350242610.1">
    <property type="nucleotide sequence ID" value="NZ_CP158299.1"/>
</dbReference>
<name>A0AAU7U7J8_9DEIO</name>
<proteinExistence type="predicted"/>
<evidence type="ECO:0000259" key="1">
    <source>
        <dbReference type="PROSITE" id="PS50206"/>
    </source>
</evidence>